<accession>A0ABT5BB37</accession>
<dbReference type="PROSITE" id="PS50005">
    <property type="entry name" value="TPR"/>
    <property type="match status" value="1"/>
</dbReference>
<dbReference type="SMART" id="SM00028">
    <property type="entry name" value="TPR"/>
    <property type="match status" value="4"/>
</dbReference>
<feature type="region of interest" description="Disordered" evidence="4">
    <location>
        <begin position="228"/>
        <end position="248"/>
    </location>
</feature>
<comment type="caution">
    <text evidence="6">The sequence shown here is derived from an EMBL/GenBank/DDBJ whole genome shotgun (WGS) entry which is preliminary data.</text>
</comment>
<dbReference type="PANTHER" id="PTHR44858">
    <property type="entry name" value="TETRATRICOPEPTIDE REPEAT PROTEIN 6"/>
    <property type="match status" value="1"/>
</dbReference>
<gene>
    <name evidence="6" type="ORF">POL58_26570</name>
</gene>
<keyword evidence="7" id="KW-1185">Reference proteome</keyword>
<protein>
    <submittedName>
        <fullName evidence="6">Tetratricopeptide repeat protein</fullName>
    </submittedName>
</protein>
<feature type="repeat" description="TPR" evidence="3">
    <location>
        <begin position="924"/>
        <end position="957"/>
    </location>
</feature>
<name>A0ABT5BB37_9BACT</name>
<evidence type="ECO:0000313" key="6">
    <source>
        <dbReference type="EMBL" id="MDC0671345.1"/>
    </source>
</evidence>
<dbReference type="InterPro" id="IPR011990">
    <property type="entry name" value="TPR-like_helical_dom_sf"/>
</dbReference>
<dbReference type="SUPFAM" id="SSF48452">
    <property type="entry name" value="TPR-like"/>
    <property type="match status" value="2"/>
</dbReference>
<dbReference type="EMBL" id="JAQNDN010000015">
    <property type="protein sequence ID" value="MDC0671345.1"/>
    <property type="molecule type" value="Genomic_DNA"/>
</dbReference>
<proteinExistence type="predicted"/>
<keyword evidence="2 3" id="KW-0802">TPR repeat</keyword>
<keyword evidence="1" id="KW-0677">Repeat</keyword>
<evidence type="ECO:0000256" key="2">
    <source>
        <dbReference type="ARBA" id="ARBA00022803"/>
    </source>
</evidence>
<keyword evidence="5" id="KW-0472">Membrane</keyword>
<dbReference type="Pfam" id="PF14559">
    <property type="entry name" value="TPR_19"/>
    <property type="match status" value="2"/>
</dbReference>
<dbReference type="RefSeq" id="WP_272001492.1">
    <property type="nucleotide sequence ID" value="NZ_JAQNDN010000015.1"/>
</dbReference>
<dbReference type="Gene3D" id="1.25.40.10">
    <property type="entry name" value="Tetratricopeptide repeat domain"/>
    <property type="match status" value="5"/>
</dbReference>
<evidence type="ECO:0000256" key="1">
    <source>
        <dbReference type="ARBA" id="ARBA00022737"/>
    </source>
</evidence>
<organism evidence="6 7">
    <name type="scientific">Nannocystis radixulma</name>
    <dbReference type="NCBI Taxonomy" id="2995305"/>
    <lineage>
        <taxon>Bacteria</taxon>
        <taxon>Pseudomonadati</taxon>
        <taxon>Myxococcota</taxon>
        <taxon>Polyangia</taxon>
        <taxon>Nannocystales</taxon>
        <taxon>Nannocystaceae</taxon>
        <taxon>Nannocystis</taxon>
    </lineage>
</organism>
<dbReference type="InterPro" id="IPR050498">
    <property type="entry name" value="Ycf3"/>
</dbReference>
<feature type="compositionally biased region" description="Pro residues" evidence="4">
    <location>
        <begin position="235"/>
        <end position="244"/>
    </location>
</feature>
<evidence type="ECO:0000256" key="5">
    <source>
        <dbReference type="SAM" id="Phobius"/>
    </source>
</evidence>
<keyword evidence="5" id="KW-1133">Transmembrane helix</keyword>
<evidence type="ECO:0000256" key="3">
    <source>
        <dbReference type="PROSITE-ProRule" id="PRU00339"/>
    </source>
</evidence>
<reference evidence="6 7" key="1">
    <citation type="submission" date="2022-11" db="EMBL/GenBank/DDBJ databases">
        <title>Minimal conservation of predation-associated metabolite biosynthetic gene clusters underscores biosynthetic potential of Myxococcota including descriptions for ten novel species: Archangium lansinium sp. nov., Myxococcus landrumus sp. nov., Nannocystis bai.</title>
        <authorList>
            <person name="Ahearne A."/>
            <person name="Stevens C."/>
            <person name="Dowd S."/>
        </authorList>
    </citation>
    <scope>NUCLEOTIDE SEQUENCE [LARGE SCALE GENOMIC DNA]</scope>
    <source>
        <strain evidence="6 7">NCELM</strain>
    </source>
</reference>
<dbReference type="InterPro" id="IPR019734">
    <property type="entry name" value="TPR_rpt"/>
</dbReference>
<dbReference type="PANTHER" id="PTHR44858:SF1">
    <property type="entry name" value="UDP-N-ACETYLGLUCOSAMINE--PEPTIDE N-ACETYLGLUCOSAMINYLTRANSFERASE SPINDLY-RELATED"/>
    <property type="match status" value="1"/>
</dbReference>
<dbReference type="Pfam" id="PF13432">
    <property type="entry name" value="TPR_16"/>
    <property type="match status" value="1"/>
</dbReference>
<evidence type="ECO:0000313" key="7">
    <source>
        <dbReference type="Proteomes" id="UP001217838"/>
    </source>
</evidence>
<feature type="transmembrane region" description="Helical" evidence="5">
    <location>
        <begin position="264"/>
        <end position="284"/>
    </location>
</feature>
<sequence>MHGIAQEHRGGAYCRRERLAIRAGGESVREGRDILRAAPDMADSPPTPPNPPACRKCAFVFEAGAVFERCPNCGTPTQAPPEEAGRVILPRLTALPLPGTPIGSIRKTPANASLEGFFVPPTLVGDRPPGEQANVPSAPTSRPPSQPSPEASNGDVDLPAPVSTTRPFTLPRIEVPRMAVSSPLDSRDLENSAELDLPHLSEMSTVTARTVSRSDDVEVDLADIKAETRELPTQPDAPLPPPRPQLQSRRPTVIVTPTTPEPGALAYVGLVGLFAALAACWWFYYSRAQEVSLVAGAYASQVLSDAAAIRERDERLAALFDDDTIDGYLAAMTVAEQTDDPLGRAEAALRIHLRYGPDPVRASQAEVWLAATAGRESDRAERIRALAALAEGDHRKAQNLLAAAAEPGVALYRGLLALAVGDHKVASEHASEAMSLRTGDQTARWLNFATELAKDRRASLDGLRDVADRQPQRPALQLLLVDALIARGRLAEARKRLEALVREPGVSDVHQARVLVRHARVAASSVEVSRSVYWADEAIKLAPRDPEVVHASLRVLIEADELARAQQGLTARLRDAPDDLEAQILQADLALRASNESAAAKAIEKLAAEPPTLLESTFLRGRLALLAGNTEDAARQFHTAASAQPAHVRAAVEYARLRPREDTLKLLEKLLERRSRDPTESARADLRALALAAANVQAELGRRDEAINALDRALAMDCDDNAAQLRRGVLTLETARADAGRVDLLAVNERTGGFAGLLGPLSRLYIQSGELRQLEAMVQPHLSDVRAPDETVLAIARLRLAQGAVEAAESLTDQILLRSPGSWEGHLLKAKVLLARGEPVLAQQELRLSRPVHANADVELVAGKIAERGGRLQEALAAYRRAHQLAPTLHEAGFLYGRALLQLGRAQEAVTELSAVTKATEAFPGAFVALGQALHERANFEEGRRQLQRAVALEPGLAEAHYWLGRCEYELQLHAEAAVSLGRAVRGAAPETLWLPDAHLWLARASEAHGDVAASRTAYEEFLRLAAATAPGRREAERALARLARAP</sequence>
<dbReference type="Proteomes" id="UP001217838">
    <property type="component" value="Unassembled WGS sequence"/>
</dbReference>
<feature type="region of interest" description="Disordered" evidence="4">
    <location>
        <begin position="117"/>
        <end position="169"/>
    </location>
</feature>
<keyword evidence="5" id="KW-0812">Transmembrane</keyword>
<evidence type="ECO:0000256" key="4">
    <source>
        <dbReference type="SAM" id="MobiDB-lite"/>
    </source>
</evidence>